<evidence type="ECO:0000313" key="2">
    <source>
        <dbReference type="EMBL" id="QCQ36298.1"/>
    </source>
</evidence>
<dbReference type="GO" id="GO:0016758">
    <property type="term" value="F:hexosyltransferase activity"/>
    <property type="evidence" value="ECO:0007669"/>
    <property type="project" value="UniProtKB-ARBA"/>
</dbReference>
<evidence type="ECO:0000313" key="3">
    <source>
        <dbReference type="Proteomes" id="UP000028294"/>
    </source>
</evidence>
<protein>
    <submittedName>
        <fullName evidence="2">Glycosyltransferase family 2 protein</fullName>
    </submittedName>
</protein>
<dbReference type="PANTHER" id="PTHR22916">
    <property type="entry name" value="GLYCOSYLTRANSFERASE"/>
    <property type="match status" value="1"/>
</dbReference>
<dbReference type="PANTHER" id="PTHR22916:SF3">
    <property type="entry name" value="UDP-GLCNAC:BETAGAL BETA-1,3-N-ACETYLGLUCOSAMINYLTRANSFERASE-LIKE PROTEIN 1"/>
    <property type="match status" value="1"/>
</dbReference>
<feature type="domain" description="Glycosyltransferase 2-like" evidence="1">
    <location>
        <begin position="10"/>
        <end position="175"/>
    </location>
</feature>
<dbReference type="InterPro" id="IPR001173">
    <property type="entry name" value="Glyco_trans_2-like"/>
</dbReference>
<gene>
    <name evidence="2" type="ORF">IA74_009310</name>
</gene>
<dbReference type="Pfam" id="PF00535">
    <property type="entry name" value="Glycos_transf_2"/>
    <property type="match status" value="1"/>
</dbReference>
<sequence>MLELEYPLVSICMPVYNGARFLSYTIDNILAQSYRNIELIIVDDGSTDDSYNIARQYVNKSKRGGVKVFSQSNEGAFSARNRALKESTGEYIMFMDCDDFISHHKIQRQIEILQENDPYTIVSCEWDIFCSNIQEAAFPNRCVYRNYHNPIDMLIEMLNKGEMMLNSCWMMSQELIKSAGYWDCRFTINDDGVYFSKVLASASKVIFCPDARVYYRRGHASLSTYDIFSDTKLTALLESYKEQAKILLAQTTSAEARRGIARNFALVMCKARFNSQIYREAKNEIVKLGYTPSHPHKGSKADRICNLIGFETFLRLRSLLR</sequence>
<name>A0AAP9CZB8_BACFG</name>
<dbReference type="CDD" id="cd00761">
    <property type="entry name" value="Glyco_tranf_GTA_type"/>
    <property type="match status" value="1"/>
</dbReference>
<evidence type="ECO:0000259" key="1">
    <source>
        <dbReference type="Pfam" id="PF00535"/>
    </source>
</evidence>
<dbReference type="InterPro" id="IPR029044">
    <property type="entry name" value="Nucleotide-diphossugar_trans"/>
</dbReference>
<reference evidence="2 3" key="1">
    <citation type="submission" date="2019-03" db="EMBL/GenBank/DDBJ databases">
        <title>Complete genome assembly of MDR B. fragilis.</title>
        <authorList>
            <person name="Sydenham T.V."/>
            <person name="Hasman H."/>
            <person name="Justesen U.S."/>
        </authorList>
    </citation>
    <scope>NUCLEOTIDE SEQUENCE [LARGE SCALE GENOMIC DNA]</scope>
    <source>
        <strain evidence="2 3">DCMOUH0067B</strain>
    </source>
</reference>
<dbReference type="Proteomes" id="UP000028294">
    <property type="component" value="Chromosome"/>
</dbReference>
<dbReference type="SUPFAM" id="SSF53448">
    <property type="entry name" value="Nucleotide-diphospho-sugar transferases"/>
    <property type="match status" value="1"/>
</dbReference>
<dbReference type="AlphaFoldDB" id="A0AAP9CZB8"/>
<dbReference type="RefSeq" id="WP_137569032.1">
    <property type="nucleotide sequence ID" value="NZ_CP036553.1"/>
</dbReference>
<proteinExistence type="predicted"/>
<dbReference type="Gene3D" id="3.90.550.10">
    <property type="entry name" value="Spore Coat Polysaccharide Biosynthesis Protein SpsA, Chain A"/>
    <property type="match status" value="1"/>
</dbReference>
<dbReference type="EMBL" id="CP036553">
    <property type="protein sequence ID" value="QCQ36298.1"/>
    <property type="molecule type" value="Genomic_DNA"/>
</dbReference>
<organism evidence="2 3">
    <name type="scientific">Bacteroides fragilis</name>
    <dbReference type="NCBI Taxonomy" id="817"/>
    <lineage>
        <taxon>Bacteria</taxon>
        <taxon>Pseudomonadati</taxon>
        <taxon>Bacteroidota</taxon>
        <taxon>Bacteroidia</taxon>
        <taxon>Bacteroidales</taxon>
        <taxon>Bacteroidaceae</taxon>
        <taxon>Bacteroides</taxon>
    </lineage>
</organism>
<accession>A0AAP9CZB8</accession>